<sequence>MENPPASPSSAACGISHLGNDLLENIIGKLPAQSFASAACVSRTWNDVCCRILSRPLIASAISLNPSFTEAMKEVVGKVLSGPIRPHFAILCICSTFDLDEAHRLIAQKLGSNTPLITCNAGGVIGREALTDQFNEVMFPYYDEDDEFVNIAEKQGISLTVGYLPGLKVDVIPLSYPIEGHSIDKFVVNIRDFSASASGCTSPQAIFLFGDSQADMKPILEKLDYALSEQTVIAGNESCRFRWARSNSPFNSEFECERVHFYGAVGLVFASDKNTPEGAWKIDFHFAVGTGVTAFGPTYTVVSAKLRGSEFASWLTAKREGENETLDGEQILDDLANNIDMGMGDPIHDYDLYIGVTKRRKYSIGSEKVKAVTSLSYHSVQRGDEQYLYVHGLDIKTRDSFRFYVTDPRFASRQCDLVSENFRRIQHKDVIGSFLFSCCGRGAMFFGEPNVDSLPILNNFPSIPLAGMFCGAEIGRGPSMLAQSGPEQDTGSARTCLHVYSSIYVLISCSQPSCRP</sequence>
<comment type="caution">
    <text evidence="2">The sequence shown here is derived from an EMBL/GenBank/DDBJ whole genome shotgun (WGS) entry which is preliminary data.</text>
</comment>
<accession>A0AAW1MQJ6</accession>
<dbReference type="InterPro" id="IPR001810">
    <property type="entry name" value="F-box_dom"/>
</dbReference>
<dbReference type="Gene3D" id="1.20.1280.50">
    <property type="match status" value="1"/>
</dbReference>
<organism evidence="2 3">
    <name type="scientific">Saponaria officinalis</name>
    <name type="common">Common soapwort</name>
    <name type="synonym">Lychnis saponaria</name>
    <dbReference type="NCBI Taxonomy" id="3572"/>
    <lineage>
        <taxon>Eukaryota</taxon>
        <taxon>Viridiplantae</taxon>
        <taxon>Streptophyta</taxon>
        <taxon>Embryophyta</taxon>
        <taxon>Tracheophyta</taxon>
        <taxon>Spermatophyta</taxon>
        <taxon>Magnoliopsida</taxon>
        <taxon>eudicotyledons</taxon>
        <taxon>Gunneridae</taxon>
        <taxon>Pentapetalae</taxon>
        <taxon>Caryophyllales</taxon>
        <taxon>Caryophyllaceae</taxon>
        <taxon>Caryophylleae</taxon>
        <taxon>Saponaria</taxon>
    </lineage>
</organism>
<dbReference type="EMBL" id="JBDFQZ010000002">
    <property type="protein sequence ID" value="KAK9748301.1"/>
    <property type="molecule type" value="Genomic_DNA"/>
</dbReference>
<dbReference type="Pfam" id="PF00646">
    <property type="entry name" value="F-box"/>
    <property type="match status" value="1"/>
</dbReference>
<dbReference type="GO" id="GO:0032436">
    <property type="term" value="P:positive regulation of proteasomal ubiquitin-dependent protein catabolic process"/>
    <property type="evidence" value="ECO:0007669"/>
    <property type="project" value="TreeGrafter"/>
</dbReference>
<dbReference type="SUPFAM" id="SSF81383">
    <property type="entry name" value="F-box domain"/>
    <property type="match status" value="1"/>
</dbReference>
<dbReference type="InterPro" id="IPR019494">
    <property type="entry name" value="FIST_C"/>
</dbReference>
<proteinExistence type="predicted"/>
<dbReference type="SMART" id="SM01204">
    <property type="entry name" value="FIST_C"/>
    <property type="match status" value="1"/>
</dbReference>
<evidence type="ECO:0000313" key="2">
    <source>
        <dbReference type="EMBL" id="KAK9748301.1"/>
    </source>
</evidence>
<evidence type="ECO:0000259" key="1">
    <source>
        <dbReference type="SMART" id="SM01204"/>
    </source>
</evidence>
<dbReference type="Proteomes" id="UP001443914">
    <property type="component" value="Unassembled WGS sequence"/>
</dbReference>
<gene>
    <name evidence="2" type="ORF">RND81_02G048800</name>
</gene>
<protein>
    <recommendedName>
        <fullName evidence="1">FIST C-domain domain-containing protein</fullName>
    </recommendedName>
</protein>
<name>A0AAW1MQJ6_SAPOF</name>
<keyword evidence="3" id="KW-1185">Reference proteome</keyword>
<dbReference type="PANTHER" id="PTHR14939:SF5">
    <property type="entry name" value="F-BOX ONLY PROTEIN 22"/>
    <property type="match status" value="1"/>
</dbReference>
<dbReference type="InterPro" id="IPR013702">
    <property type="entry name" value="FIST_domain_N"/>
</dbReference>
<evidence type="ECO:0000313" key="3">
    <source>
        <dbReference type="Proteomes" id="UP001443914"/>
    </source>
</evidence>
<dbReference type="PANTHER" id="PTHR14939">
    <property type="entry name" value="F-BOX ONLY PROTEIN 22"/>
    <property type="match status" value="1"/>
</dbReference>
<dbReference type="Pfam" id="PF08495">
    <property type="entry name" value="FIST"/>
    <property type="match status" value="1"/>
</dbReference>
<reference evidence="2" key="1">
    <citation type="submission" date="2024-03" db="EMBL/GenBank/DDBJ databases">
        <title>WGS assembly of Saponaria officinalis var. Norfolk2.</title>
        <authorList>
            <person name="Jenkins J."/>
            <person name="Shu S."/>
            <person name="Grimwood J."/>
            <person name="Barry K."/>
            <person name="Goodstein D."/>
            <person name="Schmutz J."/>
            <person name="Leebens-Mack J."/>
            <person name="Osbourn A."/>
        </authorList>
    </citation>
    <scope>NUCLEOTIDE SEQUENCE [LARGE SCALE GENOMIC DNA]</scope>
    <source>
        <strain evidence="2">JIC</strain>
    </source>
</reference>
<dbReference type="InterPro" id="IPR036047">
    <property type="entry name" value="F-box-like_dom_sf"/>
</dbReference>
<feature type="domain" description="FIST C-domain" evidence="1">
    <location>
        <begin position="331"/>
        <end position="477"/>
    </location>
</feature>
<dbReference type="AlphaFoldDB" id="A0AAW1MQJ6"/>
<dbReference type="GO" id="GO:0000209">
    <property type="term" value="P:protein polyubiquitination"/>
    <property type="evidence" value="ECO:0007669"/>
    <property type="project" value="TreeGrafter"/>
</dbReference>